<evidence type="ECO:0000256" key="2">
    <source>
        <dbReference type="ARBA" id="ARBA00022597"/>
    </source>
</evidence>
<feature type="binding site" evidence="6">
    <location>
        <position position="80"/>
    </location>
    <ligand>
        <name>Mg(2+)</name>
        <dbReference type="ChEBI" id="CHEBI:18420"/>
        <note>ligand shared between all trimeric partners</note>
    </ligand>
</feature>
<evidence type="ECO:0000256" key="4">
    <source>
        <dbReference type="ARBA" id="ARBA00022683"/>
    </source>
</evidence>
<keyword evidence="8" id="KW-1185">Reference proteome</keyword>
<dbReference type="InterPro" id="IPR003188">
    <property type="entry name" value="PTS_IIA_lac/cel"/>
</dbReference>
<dbReference type="RefSeq" id="WP_077276160.1">
    <property type="nucleotide sequence ID" value="NZ_CP019609.1"/>
</dbReference>
<name>A0A1Q2D736_9ENTE</name>
<keyword evidence="3" id="KW-0808">Transferase</keyword>
<evidence type="ECO:0000256" key="5">
    <source>
        <dbReference type="PIRSR" id="PIRSR000699-1"/>
    </source>
</evidence>
<keyword evidence="2" id="KW-0762">Sugar transport</keyword>
<dbReference type="PANTHER" id="PTHR34382">
    <property type="entry name" value="PTS SYSTEM N,N'-DIACETYLCHITOBIOSE-SPECIFIC EIIA COMPONENT"/>
    <property type="match status" value="1"/>
</dbReference>
<evidence type="ECO:0000256" key="3">
    <source>
        <dbReference type="ARBA" id="ARBA00022679"/>
    </source>
</evidence>
<keyword evidence="6" id="KW-0460">Magnesium</keyword>
<dbReference type="Proteomes" id="UP000188246">
    <property type="component" value="Chromosome"/>
</dbReference>
<dbReference type="OrthoDB" id="350602at2"/>
<organism evidence="7 8">
    <name type="scientific">Vagococcus penaei</name>
    <dbReference type="NCBI Taxonomy" id="633807"/>
    <lineage>
        <taxon>Bacteria</taxon>
        <taxon>Bacillati</taxon>
        <taxon>Bacillota</taxon>
        <taxon>Bacilli</taxon>
        <taxon>Lactobacillales</taxon>
        <taxon>Enterococcaceae</taxon>
        <taxon>Vagococcus</taxon>
    </lineage>
</organism>
<dbReference type="PIRSF" id="PIRSF000699">
    <property type="entry name" value="PTS_IILac_III"/>
    <property type="match status" value="1"/>
</dbReference>
<dbReference type="GO" id="GO:0016740">
    <property type="term" value="F:transferase activity"/>
    <property type="evidence" value="ECO:0007669"/>
    <property type="project" value="UniProtKB-KW"/>
</dbReference>
<dbReference type="PANTHER" id="PTHR34382:SF7">
    <property type="entry name" value="PTS SYSTEM N,N'-DIACETYLCHITOBIOSE-SPECIFIC EIIA COMPONENT"/>
    <property type="match status" value="1"/>
</dbReference>
<accession>A0A1Q2D736</accession>
<dbReference type="GO" id="GO:0009401">
    <property type="term" value="P:phosphoenolpyruvate-dependent sugar phosphotransferase system"/>
    <property type="evidence" value="ECO:0007669"/>
    <property type="project" value="UniProtKB-KW"/>
</dbReference>
<reference evidence="7 8" key="1">
    <citation type="journal article" date="2010" name="Int. J. Syst. Evol. Microbiol.">
        <title>Vagococcus penaei sp. nov., isolated from spoilage microbiota of cooked shrimp (Penaeus vannamei).</title>
        <authorList>
            <person name="Jaffres E."/>
            <person name="Prevost H."/>
            <person name="Rossero A."/>
            <person name="Joffraud J.J."/>
            <person name="Dousset X."/>
        </authorList>
    </citation>
    <scope>NUCLEOTIDE SEQUENCE [LARGE SCALE GENOMIC DNA]</scope>
    <source>
        <strain evidence="7 8">CD276</strain>
    </source>
</reference>
<keyword evidence="6" id="KW-0479">Metal-binding</keyword>
<dbReference type="InterPro" id="IPR036542">
    <property type="entry name" value="PTS_IIA_lac/cel_sf"/>
</dbReference>
<dbReference type="PROSITE" id="PS51095">
    <property type="entry name" value="PTS_EIIA_TYPE_3"/>
    <property type="match status" value="1"/>
</dbReference>
<comment type="cofactor">
    <cofactor evidence="6">
        <name>Mg(2+)</name>
        <dbReference type="ChEBI" id="CHEBI:18420"/>
    </cofactor>
    <text evidence="6">Binds 1 Mg(2+) ion per trimer.</text>
</comment>
<keyword evidence="1" id="KW-0813">Transport</keyword>
<dbReference type="STRING" id="633807.BW732_07545"/>
<dbReference type="Gene3D" id="1.20.58.80">
    <property type="entry name" value="Phosphotransferase system, lactose/cellobiose-type IIA subunit"/>
    <property type="match status" value="1"/>
</dbReference>
<dbReference type="Pfam" id="PF02255">
    <property type="entry name" value="PTS_IIA"/>
    <property type="match status" value="1"/>
</dbReference>
<evidence type="ECO:0000256" key="6">
    <source>
        <dbReference type="PIRSR" id="PIRSR000699-2"/>
    </source>
</evidence>
<proteinExistence type="predicted"/>
<evidence type="ECO:0000313" key="7">
    <source>
        <dbReference type="EMBL" id="AQP54085.1"/>
    </source>
</evidence>
<gene>
    <name evidence="7" type="ORF">BW732_07545</name>
</gene>
<dbReference type="AlphaFoldDB" id="A0A1Q2D736"/>
<evidence type="ECO:0000313" key="8">
    <source>
        <dbReference type="Proteomes" id="UP000188246"/>
    </source>
</evidence>
<dbReference type="SUPFAM" id="SSF46973">
    <property type="entry name" value="Enzyme IIa from lactose specific PTS, IIa-lac"/>
    <property type="match status" value="1"/>
</dbReference>
<sequence length="106" mass="11910">MEQEQLKAIMGLIIHSGKAKSEAHEALAEAKKGQFEEANRKFKLAKDAIKTAHNHQTEMLTKEASGEQTEVTLLLVHSQDHLMTAMSYVDLVGEFIDVYHRLMSDS</sequence>
<evidence type="ECO:0000256" key="1">
    <source>
        <dbReference type="ARBA" id="ARBA00022448"/>
    </source>
</evidence>
<protein>
    <submittedName>
        <fullName evidence="7">PTS lactose/cellobiose transporter subunit IIA</fullName>
    </submittedName>
</protein>
<dbReference type="KEGG" id="vpi:BW732_07545"/>
<feature type="active site" description="Tele-phosphohistidine intermediate" evidence="5">
    <location>
        <position position="77"/>
    </location>
</feature>
<dbReference type="CDD" id="cd00215">
    <property type="entry name" value="PTS_IIA_lac"/>
    <property type="match status" value="1"/>
</dbReference>
<dbReference type="GO" id="GO:0046872">
    <property type="term" value="F:metal ion binding"/>
    <property type="evidence" value="ECO:0007669"/>
    <property type="project" value="UniProtKB-KW"/>
</dbReference>
<dbReference type="EMBL" id="CP019609">
    <property type="protein sequence ID" value="AQP54085.1"/>
    <property type="molecule type" value="Genomic_DNA"/>
</dbReference>
<keyword evidence="4" id="KW-0598">Phosphotransferase system</keyword>